<dbReference type="Proteomes" id="UP001321473">
    <property type="component" value="Unassembled WGS sequence"/>
</dbReference>
<keyword evidence="1" id="KW-0472">Membrane</keyword>
<dbReference type="PANTHER" id="PTHR11733">
    <property type="entry name" value="ZINC METALLOPROTEASE FAMILY M13 NEPRILYSIN-RELATED"/>
    <property type="match status" value="1"/>
</dbReference>
<proteinExistence type="predicted"/>
<keyword evidence="3" id="KW-1185">Reference proteome</keyword>
<name>A0AAQ4EST5_AMBAM</name>
<sequence>MDTNRLAQYNAGLGVISMSVGLLAPPFYYSTGTSAMLYGGLGFMYAEELVYALNSMLCLLKDGKGFLNEADSRLALQSTPCPLWCPYANGSARLFPVLEAVDIAYSAYARFWNEASDLPIKGLKTYSADQLFFITACHTGCYVDRVGVPSNYPCTVALEKFAPFLRAFACPHGSDVDTTGMRDYI</sequence>
<dbReference type="InterPro" id="IPR024079">
    <property type="entry name" value="MetalloPept_cat_dom_sf"/>
</dbReference>
<dbReference type="GO" id="GO:0004222">
    <property type="term" value="F:metalloendopeptidase activity"/>
    <property type="evidence" value="ECO:0007669"/>
    <property type="project" value="InterPro"/>
</dbReference>
<evidence type="ECO:0000313" key="2">
    <source>
        <dbReference type="EMBL" id="KAK8777791.1"/>
    </source>
</evidence>
<keyword evidence="1" id="KW-1133">Transmembrane helix</keyword>
<comment type="caution">
    <text evidence="2">The sequence shown here is derived from an EMBL/GenBank/DDBJ whole genome shotgun (WGS) entry which is preliminary data.</text>
</comment>
<reference evidence="2 3" key="1">
    <citation type="journal article" date="2023" name="Arcadia Sci">
        <title>De novo assembly of a long-read Amblyomma americanum tick genome.</title>
        <authorList>
            <person name="Chou S."/>
            <person name="Poskanzer K.E."/>
            <person name="Rollins M."/>
            <person name="Thuy-Boun P.S."/>
        </authorList>
    </citation>
    <scope>NUCLEOTIDE SEQUENCE [LARGE SCALE GENOMIC DNA]</scope>
    <source>
        <strain evidence="2">F_SG_1</strain>
        <tissue evidence="2">Salivary glands</tissue>
    </source>
</reference>
<dbReference type="SUPFAM" id="SSF55486">
    <property type="entry name" value="Metalloproteases ('zincins'), catalytic domain"/>
    <property type="match status" value="1"/>
</dbReference>
<gene>
    <name evidence="2" type="ORF">V5799_020866</name>
</gene>
<dbReference type="GO" id="GO:0016485">
    <property type="term" value="P:protein processing"/>
    <property type="evidence" value="ECO:0007669"/>
    <property type="project" value="TreeGrafter"/>
</dbReference>
<accession>A0AAQ4EST5</accession>
<dbReference type="PROSITE" id="PS51885">
    <property type="entry name" value="NEPRILYSIN"/>
    <property type="match status" value="1"/>
</dbReference>
<evidence type="ECO:0000256" key="1">
    <source>
        <dbReference type="SAM" id="Phobius"/>
    </source>
</evidence>
<organism evidence="2 3">
    <name type="scientific">Amblyomma americanum</name>
    <name type="common">Lone star tick</name>
    <dbReference type="NCBI Taxonomy" id="6943"/>
    <lineage>
        <taxon>Eukaryota</taxon>
        <taxon>Metazoa</taxon>
        <taxon>Ecdysozoa</taxon>
        <taxon>Arthropoda</taxon>
        <taxon>Chelicerata</taxon>
        <taxon>Arachnida</taxon>
        <taxon>Acari</taxon>
        <taxon>Parasitiformes</taxon>
        <taxon>Ixodida</taxon>
        <taxon>Ixodoidea</taxon>
        <taxon>Ixodidae</taxon>
        <taxon>Amblyomminae</taxon>
        <taxon>Amblyomma</taxon>
    </lineage>
</organism>
<dbReference type="EMBL" id="JARKHS020011466">
    <property type="protein sequence ID" value="KAK8777791.1"/>
    <property type="molecule type" value="Genomic_DNA"/>
</dbReference>
<evidence type="ECO:0000313" key="3">
    <source>
        <dbReference type="Proteomes" id="UP001321473"/>
    </source>
</evidence>
<dbReference type="PANTHER" id="PTHR11733:SF241">
    <property type="entry name" value="GH26575P-RELATED"/>
    <property type="match status" value="1"/>
</dbReference>
<dbReference type="AlphaFoldDB" id="A0AAQ4EST5"/>
<dbReference type="Gene3D" id="3.40.390.10">
    <property type="entry name" value="Collagenase (Catalytic Domain)"/>
    <property type="match status" value="1"/>
</dbReference>
<dbReference type="GO" id="GO:0005886">
    <property type="term" value="C:plasma membrane"/>
    <property type="evidence" value="ECO:0007669"/>
    <property type="project" value="TreeGrafter"/>
</dbReference>
<keyword evidence="1" id="KW-0812">Transmembrane</keyword>
<feature type="transmembrane region" description="Helical" evidence="1">
    <location>
        <begin position="12"/>
        <end position="29"/>
    </location>
</feature>
<dbReference type="InterPro" id="IPR000718">
    <property type="entry name" value="Peptidase_M13"/>
</dbReference>
<protein>
    <submittedName>
        <fullName evidence="2">Uncharacterized protein</fullName>
    </submittedName>
</protein>